<dbReference type="RefSeq" id="WP_176071527.1">
    <property type="nucleotide sequence ID" value="NZ_JABWMJ010000015.1"/>
</dbReference>
<gene>
    <name evidence="1" type="ORF">HQN59_23250</name>
</gene>
<accession>A0A7Y6NSR5</accession>
<sequence>MPKTAISFNVPPKLWEAFKKQTDELFLSRAPFLDYMVANELPYLRTELAGLKLSLRAKRHIAGAMKRTGPVSVNIEVRPETAEALREATQAHNLVRDAFMARLLLFLRSTDAFLKHLEIPRIASGRGTDAYLEEMPSSPLKAMEAVRDDPLFYVRHHVQYAWETGIYRLTLPRQIDWAACYLADEDIPGTAAYRRQQKLSNELLAMLDDIPTKTPTKTTRSKK</sequence>
<evidence type="ECO:0000313" key="1">
    <source>
        <dbReference type="EMBL" id="NUZ08666.1"/>
    </source>
</evidence>
<reference evidence="1 2" key="1">
    <citation type="submission" date="2020-06" db="EMBL/GenBank/DDBJ databases">
        <title>Schlegella sp. ID0723 isolated from air conditioner.</title>
        <authorList>
            <person name="Kim D.Y."/>
            <person name="Kim D.-U."/>
        </authorList>
    </citation>
    <scope>NUCLEOTIDE SEQUENCE [LARGE SCALE GENOMIC DNA]</scope>
    <source>
        <strain evidence="1 2">ID0723</strain>
    </source>
</reference>
<name>A0A7Y6NSR5_9BURK</name>
<evidence type="ECO:0000313" key="2">
    <source>
        <dbReference type="Proteomes" id="UP000529637"/>
    </source>
</evidence>
<proteinExistence type="predicted"/>
<dbReference type="Proteomes" id="UP000529637">
    <property type="component" value="Unassembled WGS sequence"/>
</dbReference>
<keyword evidence="2" id="KW-1185">Reference proteome</keyword>
<comment type="caution">
    <text evidence="1">The sequence shown here is derived from an EMBL/GenBank/DDBJ whole genome shotgun (WGS) entry which is preliminary data.</text>
</comment>
<dbReference type="EMBL" id="JABWMJ010000015">
    <property type="protein sequence ID" value="NUZ08666.1"/>
    <property type="molecule type" value="Genomic_DNA"/>
</dbReference>
<protein>
    <submittedName>
        <fullName evidence="1">Uncharacterized protein</fullName>
    </submittedName>
</protein>
<dbReference type="AlphaFoldDB" id="A0A7Y6NSR5"/>
<organism evidence="1 2">
    <name type="scientific">Piscinibacter koreensis</name>
    <dbReference type="NCBI Taxonomy" id="2742824"/>
    <lineage>
        <taxon>Bacteria</taxon>
        <taxon>Pseudomonadati</taxon>
        <taxon>Pseudomonadota</taxon>
        <taxon>Betaproteobacteria</taxon>
        <taxon>Burkholderiales</taxon>
        <taxon>Sphaerotilaceae</taxon>
        <taxon>Piscinibacter</taxon>
    </lineage>
</organism>